<dbReference type="RefSeq" id="XP_454066.1">
    <property type="nucleotide sequence ID" value="XM_454066.1"/>
</dbReference>
<dbReference type="PANTHER" id="PTHR47431:SF1">
    <property type="entry name" value="ZN(II)2CYS6 TRANSCRIPTION FACTOR (EUROFUNG)"/>
    <property type="match status" value="1"/>
</dbReference>
<feature type="compositionally biased region" description="Polar residues" evidence="1">
    <location>
        <begin position="183"/>
        <end position="193"/>
    </location>
</feature>
<evidence type="ECO:0000313" key="3">
    <source>
        <dbReference type="EMBL" id="CAG99153.1"/>
    </source>
</evidence>
<sequence length="1109" mass="124995">MKISNEESARDSRHPDSRKRKVAKRACLACRERKIKCDGEANPDPSGGPGKCTNCVRSTLECVFVASNRGGRRVFDKSKRYISPPSSDVCPVLAESAVKSQKVDICDPPNPLCSSNSSVLGSSHNLPVRPYLRAITSSAKFPTRLSGTPASIHDSIPNNNNGLMTHPLSNHSKPQQRSKTQHQHQSSYPNSPHNFVLPQLTLENHHQLLVESRPLTAGTSGAHTDNVGKHRIVSNSLRGITHNSHFMVNVGQNPAMHISQFMSEINNSGACNKIYPGTTGLSQNQEKWQTQPSYSLYSPVNSLISFQHSGNMNIMGHGGVDQPQARPSINYGNDFNTIPAAINNTDVPVGSNSNLSGNRTEALGHYGHVLSTISQDPKSNWQNRSSRGTKDCLNNLKSSQTTPSSSSKPNTQFDVKKEFTPMELNASKRLQSDINQGTYKLPKYGSVPAFVFPTLMFGQEHTNENSAATPAATFEKAFPVLNQSQPQIQEFVPEQIFVDLHRCEIEQLAQLKLGSTGKMPSFHLTMELLDLYYEYVHPKVKVLPPKEVMKRISLSQTNTSLTYAIFLCAIPLTSLKNKTKLSESGFLPTMSDCLREISTHWEELDFIGTLQTLNILVYHSIFIQMNSRLTAMHLEKLLKTIAYSNIVGQYRNGPNLEEFFTFSTNTSFAHDRTLLMNLWIAFSQVCCARNIFRDHPLLHEVLSSLCSTQERLEDVILPHDQLVFITYTKNIPQNFSGRISIKECPEKNKKSLDLFHLRDLEKKHRVDIASSVIYQFYIWNIFHDWKNQKIDNITALAKLNVFDLSIQNRLYELKDEKRLLVVDWDVLNCLALSQTLKINLRENINKLDILICDVFDSELRLVDVAELSEAVDSEISSFEAFSIMLCFQSMFRLLDVITLIELASGNIPAHSSSLNKTPIVSFRSCNDYIEQKSAEDYSRIHPAVQSEDNPEELEESYGKVQENDSFLNDTKKCVWMRYPPIFINLLRFALPKIVQDIIWFKFIKFVTFDGKCALIYANKSIPLDESQFNAKSLISYARGSLYFGNSNLSDEELLAKLVLVAEPTFLKQKFILLSEFTKVVSASLSDRDLVHQKVDQLTQYVNVIIGLTF</sequence>
<proteinExistence type="predicted"/>
<keyword evidence="4" id="KW-1185">Reference proteome</keyword>
<dbReference type="InParanoid" id="Q6CPS3"/>
<dbReference type="InterPro" id="IPR001138">
    <property type="entry name" value="Zn2Cys6_DnaBD"/>
</dbReference>
<feature type="compositionally biased region" description="Polar residues" evidence="1">
    <location>
        <begin position="156"/>
        <end position="173"/>
    </location>
</feature>
<dbReference type="GO" id="GO:0000981">
    <property type="term" value="F:DNA-binding transcription factor activity, RNA polymerase II-specific"/>
    <property type="evidence" value="ECO:0007669"/>
    <property type="project" value="InterPro"/>
</dbReference>
<feature type="region of interest" description="Disordered" evidence="1">
    <location>
        <begin position="1"/>
        <end position="23"/>
    </location>
</feature>
<evidence type="ECO:0000256" key="1">
    <source>
        <dbReference type="SAM" id="MobiDB-lite"/>
    </source>
</evidence>
<dbReference type="SMART" id="SM00066">
    <property type="entry name" value="GAL4"/>
    <property type="match status" value="1"/>
</dbReference>
<feature type="region of interest" description="Disordered" evidence="1">
    <location>
        <begin position="373"/>
        <end position="412"/>
    </location>
</feature>
<evidence type="ECO:0000313" key="4">
    <source>
        <dbReference type="Proteomes" id="UP000000598"/>
    </source>
</evidence>
<dbReference type="CDD" id="cd00067">
    <property type="entry name" value="GAL4"/>
    <property type="match status" value="1"/>
</dbReference>
<protein>
    <submittedName>
        <fullName evidence="3">KLLA0E02663p</fullName>
    </submittedName>
</protein>
<dbReference type="CDD" id="cd12148">
    <property type="entry name" value="fungal_TF_MHR"/>
    <property type="match status" value="1"/>
</dbReference>
<gene>
    <name evidence="3" type="ORF">KLLA0_E02663g</name>
</gene>
<evidence type="ECO:0000259" key="2">
    <source>
        <dbReference type="PROSITE" id="PS50048"/>
    </source>
</evidence>
<dbReference type="SUPFAM" id="SSF57701">
    <property type="entry name" value="Zn2/Cys6 DNA-binding domain"/>
    <property type="match status" value="1"/>
</dbReference>
<dbReference type="STRING" id="284590.Q6CPS3"/>
<dbReference type="Pfam" id="PF00172">
    <property type="entry name" value="Zn_clus"/>
    <property type="match status" value="1"/>
</dbReference>
<dbReference type="HOGENOM" id="CLU_282003_0_0_1"/>
<dbReference type="EMBL" id="CR382125">
    <property type="protein sequence ID" value="CAG99153.1"/>
    <property type="molecule type" value="Genomic_DNA"/>
</dbReference>
<dbReference type="eggNOG" id="ENOG502S6GG">
    <property type="taxonomic scope" value="Eukaryota"/>
</dbReference>
<dbReference type="InterPro" id="IPR036864">
    <property type="entry name" value="Zn2-C6_fun-type_DNA-bd_sf"/>
</dbReference>
<feature type="compositionally biased region" description="Polar residues" evidence="1">
    <location>
        <begin position="373"/>
        <end position="386"/>
    </location>
</feature>
<organism evidence="3 4">
    <name type="scientific">Kluyveromyces lactis (strain ATCC 8585 / CBS 2359 / DSM 70799 / NBRC 1267 / NRRL Y-1140 / WM37)</name>
    <name type="common">Yeast</name>
    <name type="synonym">Candida sphaerica</name>
    <dbReference type="NCBI Taxonomy" id="284590"/>
    <lineage>
        <taxon>Eukaryota</taxon>
        <taxon>Fungi</taxon>
        <taxon>Dikarya</taxon>
        <taxon>Ascomycota</taxon>
        <taxon>Saccharomycotina</taxon>
        <taxon>Saccharomycetes</taxon>
        <taxon>Saccharomycetales</taxon>
        <taxon>Saccharomycetaceae</taxon>
        <taxon>Kluyveromyces</taxon>
    </lineage>
</organism>
<dbReference type="PROSITE" id="PS50048">
    <property type="entry name" value="ZN2_CY6_FUNGAL_2"/>
    <property type="match status" value="1"/>
</dbReference>
<feature type="region of interest" description="Disordered" evidence="1">
    <location>
        <begin position="144"/>
        <end position="193"/>
    </location>
</feature>
<dbReference type="Proteomes" id="UP000000598">
    <property type="component" value="Chromosome E"/>
</dbReference>
<dbReference type="PANTHER" id="PTHR47431">
    <property type="entry name" value="ZN(II)2CYS6 TRANSCRIPTION FACTOR (EUROFUNG)-RELATED"/>
    <property type="match status" value="1"/>
</dbReference>
<reference evidence="3 4" key="1">
    <citation type="journal article" date="2004" name="Nature">
        <title>Genome evolution in yeasts.</title>
        <authorList>
            <consortium name="Genolevures"/>
            <person name="Dujon B."/>
            <person name="Sherman D."/>
            <person name="Fischer G."/>
            <person name="Durrens P."/>
            <person name="Casaregola S."/>
            <person name="Lafontaine I."/>
            <person name="de Montigny J."/>
            <person name="Marck C."/>
            <person name="Neuveglise C."/>
            <person name="Talla E."/>
            <person name="Goffard N."/>
            <person name="Frangeul L."/>
            <person name="Aigle M."/>
            <person name="Anthouard V."/>
            <person name="Babour A."/>
            <person name="Barbe V."/>
            <person name="Barnay S."/>
            <person name="Blanchin S."/>
            <person name="Beckerich J.M."/>
            <person name="Beyne E."/>
            <person name="Bleykasten C."/>
            <person name="Boisrame A."/>
            <person name="Boyer J."/>
            <person name="Cattolico L."/>
            <person name="Confanioleri F."/>
            <person name="de Daruvar A."/>
            <person name="Despons L."/>
            <person name="Fabre E."/>
            <person name="Fairhead C."/>
            <person name="Ferry-Dumazet H."/>
            <person name="Groppi A."/>
            <person name="Hantraye F."/>
            <person name="Hennequin C."/>
            <person name="Jauniaux N."/>
            <person name="Joyet P."/>
            <person name="Kachouri R."/>
            <person name="Kerrest A."/>
            <person name="Koszul R."/>
            <person name="Lemaire M."/>
            <person name="Lesur I."/>
            <person name="Ma L."/>
            <person name="Muller H."/>
            <person name="Nicaud J.M."/>
            <person name="Nikolski M."/>
            <person name="Oztas S."/>
            <person name="Ozier-Kalogeropoulos O."/>
            <person name="Pellenz S."/>
            <person name="Potier S."/>
            <person name="Richard G.F."/>
            <person name="Straub M.L."/>
            <person name="Suleau A."/>
            <person name="Swennene D."/>
            <person name="Tekaia F."/>
            <person name="Wesolowski-Louvel M."/>
            <person name="Westhof E."/>
            <person name="Wirth B."/>
            <person name="Zeniou-Meyer M."/>
            <person name="Zivanovic I."/>
            <person name="Bolotin-Fukuhara M."/>
            <person name="Thierry A."/>
            <person name="Bouchier C."/>
            <person name="Caudron B."/>
            <person name="Scarpelli C."/>
            <person name="Gaillardin C."/>
            <person name="Weissenbach J."/>
            <person name="Wincker P."/>
            <person name="Souciet J.L."/>
        </authorList>
    </citation>
    <scope>NUCLEOTIDE SEQUENCE [LARGE SCALE GENOMIC DNA]</scope>
    <source>
        <strain evidence="4">ATCC 8585 / CBS 2359 / DSM 70799 / NBRC 1267 / NRRL Y-1140 / WM37</strain>
    </source>
</reference>
<accession>Q6CPS3</accession>
<feature type="compositionally biased region" description="Low complexity" evidence="1">
    <location>
        <begin position="397"/>
        <end position="409"/>
    </location>
</feature>
<name>Q6CPS3_KLULA</name>
<dbReference type="GO" id="GO:0008270">
    <property type="term" value="F:zinc ion binding"/>
    <property type="evidence" value="ECO:0007669"/>
    <property type="project" value="InterPro"/>
</dbReference>
<feature type="domain" description="Zn(2)-C6 fungal-type" evidence="2">
    <location>
        <begin position="26"/>
        <end position="64"/>
    </location>
</feature>
<dbReference type="AlphaFoldDB" id="Q6CPS3"/>
<dbReference type="Gene3D" id="4.10.240.10">
    <property type="entry name" value="Zn(2)-C6 fungal-type DNA-binding domain"/>
    <property type="match status" value="1"/>
</dbReference>
<dbReference type="GeneID" id="2894756"/>
<feature type="compositionally biased region" description="Basic and acidic residues" evidence="1">
    <location>
        <begin position="1"/>
        <end position="15"/>
    </location>
</feature>
<dbReference type="PaxDb" id="284590-Q6CPS3"/>
<dbReference type="OMA" id="EISTHWE"/>
<dbReference type="KEGG" id="kla:KLLA0_E02663g"/>